<evidence type="ECO:0000313" key="3">
    <source>
        <dbReference type="Proteomes" id="UP000494163"/>
    </source>
</evidence>
<reference evidence="2 3" key="1">
    <citation type="submission" date="2015-08" db="EMBL/GenBank/DDBJ databases">
        <title>Ancestral chromatin configuration constrains chromatin evolution on differentiating sex chromosomes in Drosophila.</title>
        <authorList>
            <person name="Zhou Q."/>
            <person name="Bachtrog D."/>
        </authorList>
    </citation>
    <scope>NUCLEOTIDE SEQUENCE [LARGE SCALE GENOMIC DNA]</scope>
    <source>
        <tissue evidence="2">Whole larvae</tissue>
    </source>
</reference>
<evidence type="ECO:0000313" key="2">
    <source>
        <dbReference type="EMBL" id="ALC44668.1"/>
    </source>
</evidence>
<dbReference type="STRING" id="30019.A0A0M5JBH4"/>
<keyword evidence="3" id="KW-1185">Reference proteome</keyword>
<feature type="compositionally biased region" description="Polar residues" evidence="1">
    <location>
        <begin position="634"/>
        <end position="651"/>
    </location>
</feature>
<evidence type="ECO:0000256" key="1">
    <source>
        <dbReference type="SAM" id="MobiDB-lite"/>
    </source>
</evidence>
<proteinExistence type="predicted"/>
<gene>
    <name evidence="2" type="ORF">Dbus_chr3Lg1834</name>
</gene>
<dbReference type="Proteomes" id="UP000494163">
    <property type="component" value="Chromosome 3L"/>
</dbReference>
<name>A0A0M5JBH4_DROBS</name>
<dbReference type="OrthoDB" id="7673806at2759"/>
<dbReference type="OMA" id="QYLPLKC"/>
<dbReference type="EMBL" id="CP012525">
    <property type="protein sequence ID" value="ALC44668.1"/>
    <property type="molecule type" value="Genomic_DNA"/>
</dbReference>
<feature type="region of interest" description="Disordered" evidence="1">
    <location>
        <begin position="634"/>
        <end position="706"/>
    </location>
</feature>
<organism evidence="2 3">
    <name type="scientific">Drosophila busckii</name>
    <name type="common">Fruit fly</name>
    <dbReference type="NCBI Taxonomy" id="30019"/>
    <lineage>
        <taxon>Eukaryota</taxon>
        <taxon>Metazoa</taxon>
        <taxon>Ecdysozoa</taxon>
        <taxon>Arthropoda</taxon>
        <taxon>Hexapoda</taxon>
        <taxon>Insecta</taxon>
        <taxon>Pterygota</taxon>
        <taxon>Neoptera</taxon>
        <taxon>Endopterygota</taxon>
        <taxon>Diptera</taxon>
        <taxon>Brachycera</taxon>
        <taxon>Muscomorpha</taxon>
        <taxon>Ephydroidea</taxon>
        <taxon>Drosophilidae</taxon>
        <taxon>Drosophila</taxon>
    </lineage>
</organism>
<accession>A0A0M5JBH4</accession>
<feature type="region of interest" description="Disordered" evidence="1">
    <location>
        <begin position="549"/>
        <end position="570"/>
    </location>
</feature>
<protein>
    <submittedName>
        <fullName evidence="2">CG12316</fullName>
    </submittedName>
</protein>
<feature type="compositionally biased region" description="Basic residues" evidence="1">
    <location>
        <begin position="687"/>
        <end position="703"/>
    </location>
</feature>
<sequence length="765" mass="86846">MASEEEQQFCQRSLVSQLTTKVFGSTMNNSTNSGTSVEANATAGAAAATTSTAAVPEFVHLTETRRYIYRVIAAIHDESFPKHVHQLLKLFERAIREEFVSAQNSSLNCRKLARQVIALTELVHEQLQLGKQWMELRSSLENRQRICYIIANYIACELCAAQDKMEKEQCIIERINSMLTLFIEQNNANSSALKEDMLCTLVAVPKLFMQDTIVTALYSRLFPQWPKIIDVCYQVELPDKLYIEYIIVFYYWHRLVRDEDTRQRIYEFAAKFMRPSRTLFSNPTYLNHMPMISDISTATLSILQFLKMKGCFKLHATSKLDNRQSTANDLLLDSDEEDVELDTAGEILMGNKTTGESAQEQEQPDFLRRLCRNATHQKPVERATALYRGIDSSREVVDLCESDEDVDMFSLDFNVPATVDTNVSADDDYVPITMIYPSNLRTYERTTSSFTATTETVVTSDSQLEIFTANASVTAEPHYTVPRIVNSYSCCREVMNQSVQTAEMSFVATHLEPTYRELHLQQASSQNSRSSGTTTLPPKKQVTFKAQLLGPGHKSTKDSRSSKAIKPSIKQYKVQHADNSIESLKLMARQEHLLASKRMFTKLETKRNCDKSFVGTLTRQTLRPQCPAIAVVSSTQLTPTTSNASTDTPTPQHHHQRLATQRAMPTPPASTHSSSDTPRNTPDSRLRSHARRSYFKSNGRRLNKTSQDEVNFYNELLRQQRAKVNERRHGKPVTTPVVRLKRINLNETEIANYNAVFNATSNARR</sequence>
<feature type="compositionally biased region" description="Polar residues" evidence="1">
    <location>
        <begin position="669"/>
        <end position="683"/>
    </location>
</feature>
<dbReference type="AlphaFoldDB" id="A0A0M5JBH4"/>